<sequence length="80" mass="8795">MTEILNLVWGSRKDATVVGVGGELEVVLTCAALSQAGKTRLRQAQAHAATKMTCNDNDKLIIFNDNSSYSWKYGSLLWFS</sequence>
<dbReference type="AlphaFoldDB" id="A0A0E9SIY7"/>
<proteinExistence type="predicted"/>
<organism evidence="1">
    <name type="scientific">Anguilla anguilla</name>
    <name type="common">European freshwater eel</name>
    <name type="synonym">Muraena anguilla</name>
    <dbReference type="NCBI Taxonomy" id="7936"/>
    <lineage>
        <taxon>Eukaryota</taxon>
        <taxon>Metazoa</taxon>
        <taxon>Chordata</taxon>
        <taxon>Craniata</taxon>
        <taxon>Vertebrata</taxon>
        <taxon>Euteleostomi</taxon>
        <taxon>Actinopterygii</taxon>
        <taxon>Neopterygii</taxon>
        <taxon>Teleostei</taxon>
        <taxon>Anguilliformes</taxon>
        <taxon>Anguillidae</taxon>
        <taxon>Anguilla</taxon>
    </lineage>
</organism>
<name>A0A0E9SIY7_ANGAN</name>
<protein>
    <submittedName>
        <fullName evidence="1">Uncharacterized protein</fullName>
    </submittedName>
</protein>
<reference evidence="1" key="1">
    <citation type="submission" date="2014-11" db="EMBL/GenBank/DDBJ databases">
        <authorList>
            <person name="Amaro Gonzalez C."/>
        </authorList>
    </citation>
    <scope>NUCLEOTIDE SEQUENCE</scope>
</reference>
<evidence type="ECO:0000313" key="1">
    <source>
        <dbReference type="EMBL" id="JAH41324.1"/>
    </source>
</evidence>
<accession>A0A0E9SIY7</accession>
<reference evidence="1" key="2">
    <citation type="journal article" date="2015" name="Fish Shellfish Immunol.">
        <title>Early steps in the European eel (Anguilla anguilla)-Vibrio vulnificus interaction in the gills: Role of the RtxA13 toxin.</title>
        <authorList>
            <person name="Callol A."/>
            <person name="Pajuelo D."/>
            <person name="Ebbesson L."/>
            <person name="Teles M."/>
            <person name="MacKenzie S."/>
            <person name="Amaro C."/>
        </authorList>
    </citation>
    <scope>NUCLEOTIDE SEQUENCE</scope>
</reference>
<dbReference type="EMBL" id="GBXM01067253">
    <property type="protein sequence ID" value="JAH41324.1"/>
    <property type="molecule type" value="Transcribed_RNA"/>
</dbReference>